<keyword evidence="3" id="KW-1185">Reference proteome</keyword>
<dbReference type="EnsemblPlants" id="KRH55122">
    <property type="protein sequence ID" value="KRH55122"/>
    <property type="gene ID" value="GLYMA_06G232000"/>
</dbReference>
<reference evidence="1" key="3">
    <citation type="submission" date="2018-07" db="EMBL/GenBank/DDBJ databases">
        <title>WGS assembly of Glycine max.</title>
        <authorList>
            <person name="Schmutz J."/>
            <person name="Cannon S."/>
            <person name="Schlueter J."/>
            <person name="Ma J."/>
            <person name="Mitros T."/>
            <person name="Nelson W."/>
            <person name="Hyten D."/>
            <person name="Song Q."/>
            <person name="Thelen J."/>
            <person name="Cheng J."/>
            <person name="Xu D."/>
            <person name="Hellsten U."/>
            <person name="May G."/>
            <person name="Yu Y."/>
            <person name="Sakurai T."/>
            <person name="Umezawa T."/>
            <person name="Bhattacharyya M."/>
            <person name="Sandhu D."/>
            <person name="Valliyodan B."/>
            <person name="Lindquist E."/>
            <person name="Peto M."/>
            <person name="Grant D."/>
            <person name="Shu S."/>
            <person name="Goodstein D."/>
            <person name="Barry K."/>
            <person name="Futrell-Griggs M."/>
            <person name="Abernathy B."/>
            <person name="Du J."/>
            <person name="Tian Z."/>
            <person name="Zhu L."/>
            <person name="Gill N."/>
            <person name="Joshi T."/>
            <person name="Libault M."/>
            <person name="Sethuraman A."/>
            <person name="Zhang X."/>
            <person name="Shinozaki K."/>
            <person name="Nguyen H."/>
            <person name="Wing R."/>
            <person name="Cregan P."/>
            <person name="Specht J."/>
            <person name="Grimwood J."/>
            <person name="Rokhsar D."/>
            <person name="Stacey G."/>
            <person name="Shoemaker R."/>
            <person name="Jackson S."/>
        </authorList>
    </citation>
    <scope>NUCLEOTIDE SEQUENCE</scope>
    <source>
        <tissue evidence="1">Callus</tissue>
    </source>
</reference>
<dbReference type="InParanoid" id="A0A0R0JQS6"/>
<protein>
    <submittedName>
        <fullName evidence="1 2">Uncharacterized protein</fullName>
    </submittedName>
</protein>
<evidence type="ECO:0000313" key="3">
    <source>
        <dbReference type="Proteomes" id="UP000008827"/>
    </source>
</evidence>
<reference evidence="2" key="2">
    <citation type="submission" date="2018-02" db="UniProtKB">
        <authorList>
            <consortium name="EnsemblPlants"/>
        </authorList>
    </citation>
    <scope>IDENTIFICATION</scope>
    <source>
        <strain evidence="2">Williams 82</strain>
    </source>
</reference>
<dbReference type="Proteomes" id="UP000008827">
    <property type="component" value="Chromosome 6"/>
</dbReference>
<organism evidence="1">
    <name type="scientific">Glycine max</name>
    <name type="common">Soybean</name>
    <name type="synonym">Glycine hispida</name>
    <dbReference type="NCBI Taxonomy" id="3847"/>
    <lineage>
        <taxon>Eukaryota</taxon>
        <taxon>Viridiplantae</taxon>
        <taxon>Streptophyta</taxon>
        <taxon>Embryophyta</taxon>
        <taxon>Tracheophyta</taxon>
        <taxon>Spermatophyta</taxon>
        <taxon>Magnoliopsida</taxon>
        <taxon>eudicotyledons</taxon>
        <taxon>Gunneridae</taxon>
        <taxon>Pentapetalae</taxon>
        <taxon>rosids</taxon>
        <taxon>fabids</taxon>
        <taxon>Fabales</taxon>
        <taxon>Fabaceae</taxon>
        <taxon>Papilionoideae</taxon>
        <taxon>50 kb inversion clade</taxon>
        <taxon>NPAAA clade</taxon>
        <taxon>indigoferoid/millettioid clade</taxon>
        <taxon>Phaseoleae</taxon>
        <taxon>Glycine</taxon>
        <taxon>Glycine subgen. Soja</taxon>
    </lineage>
</organism>
<dbReference type="Gramene" id="KRH55122">
    <property type="protein sequence ID" value="KRH55122"/>
    <property type="gene ID" value="GLYMA_06G232000"/>
</dbReference>
<evidence type="ECO:0000313" key="2">
    <source>
        <dbReference type="EnsemblPlants" id="KRH55122"/>
    </source>
</evidence>
<gene>
    <name evidence="1" type="ORF">GLYMA_06G232000</name>
</gene>
<accession>A0A0R0JQS6</accession>
<dbReference type="EMBL" id="CM000839">
    <property type="protein sequence ID" value="KRH55122.1"/>
    <property type="molecule type" value="Genomic_DNA"/>
</dbReference>
<dbReference type="AlphaFoldDB" id="A0A0R0JQS6"/>
<sequence length="105" mass="12128">MNTSHFGVICLGSCMPTNFHLVHPQTTPYWEGYDSHSMTLHAVTLHSTSLLVRILHRLFSVLCPHSHTFWETFEKVTHLITTSSQTRLIVEFLSDREFKPIDQTC</sequence>
<reference evidence="1 2" key="1">
    <citation type="journal article" date="2010" name="Nature">
        <title>Genome sequence of the palaeopolyploid soybean.</title>
        <authorList>
            <person name="Schmutz J."/>
            <person name="Cannon S.B."/>
            <person name="Schlueter J."/>
            <person name="Ma J."/>
            <person name="Mitros T."/>
            <person name="Nelson W."/>
            <person name="Hyten D.L."/>
            <person name="Song Q."/>
            <person name="Thelen J.J."/>
            <person name="Cheng J."/>
            <person name="Xu D."/>
            <person name="Hellsten U."/>
            <person name="May G.D."/>
            <person name="Yu Y."/>
            <person name="Sakurai T."/>
            <person name="Umezawa T."/>
            <person name="Bhattacharyya M.K."/>
            <person name="Sandhu D."/>
            <person name="Valliyodan B."/>
            <person name="Lindquist E."/>
            <person name="Peto M."/>
            <person name="Grant D."/>
            <person name="Shu S."/>
            <person name="Goodstein D."/>
            <person name="Barry K."/>
            <person name="Futrell-Griggs M."/>
            <person name="Abernathy B."/>
            <person name="Du J."/>
            <person name="Tian Z."/>
            <person name="Zhu L."/>
            <person name="Gill N."/>
            <person name="Joshi T."/>
            <person name="Libault M."/>
            <person name="Sethuraman A."/>
            <person name="Zhang X.-C."/>
            <person name="Shinozaki K."/>
            <person name="Nguyen H.T."/>
            <person name="Wing R.A."/>
            <person name="Cregan P."/>
            <person name="Specht J."/>
            <person name="Grimwood J."/>
            <person name="Rokhsar D."/>
            <person name="Stacey G."/>
            <person name="Shoemaker R.C."/>
            <person name="Jackson S.A."/>
        </authorList>
    </citation>
    <scope>NUCLEOTIDE SEQUENCE [LARGE SCALE GENOMIC DNA]</scope>
    <source>
        <strain evidence="2">cv. Williams 82</strain>
        <tissue evidence="1">Callus</tissue>
    </source>
</reference>
<proteinExistence type="predicted"/>
<name>A0A0R0JQS6_SOYBN</name>
<evidence type="ECO:0000313" key="1">
    <source>
        <dbReference type="EMBL" id="KRH55122.1"/>
    </source>
</evidence>